<accession>A0A7W7DNT7</accession>
<dbReference type="Pfam" id="PF07366">
    <property type="entry name" value="SnoaL"/>
    <property type="match status" value="1"/>
</dbReference>
<comment type="caution">
    <text evidence="2">The sequence shown here is derived from an EMBL/GenBank/DDBJ whole genome shotgun (WGS) entry which is preliminary data.</text>
</comment>
<dbReference type="GO" id="GO:0030638">
    <property type="term" value="P:polyketide metabolic process"/>
    <property type="evidence" value="ECO:0007669"/>
    <property type="project" value="InterPro"/>
</dbReference>
<dbReference type="Gene3D" id="3.10.450.50">
    <property type="match status" value="1"/>
</dbReference>
<dbReference type="GO" id="GO:0016853">
    <property type="term" value="F:isomerase activity"/>
    <property type="evidence" value="ECO:0007669"/>
    <property type="project" value="UniProtKB-KW"/>
</dbReference>
<keyword evidence="3" id="KW-1185">Reference proteome</keyword>
<dbReference type="RefSeq" id="WP_313666966.1">
    <property type="nucleotide sequence ID" value="NZ_JACHMS010000001.1"/>
</dbReference>
<evidence type="ECO:0000313" key="3">
    <source>
        <dbReference type="Proteomes" id="UP000565089"/>
    </source>
</evidence>
<dbReference type="SUPFAM" id="SSF54427">
    <property type="entry name" value="NTF2-like"/>
    <property type="match status" value="1"/>
</dbReference>
<name>A0A7W7DNT7_9ACTN</name>
<evidence type="ECO:0000256" key="1">
    <source>
        <dbReference type="SAM" id="MobiDB-lite"/>
    </source>
</evidence>
<dbReference type="AlphaFoldDB" id="A0A7W7DNT7"/>
<gene>
    <name evidence="2" type="ORF">BJ965_004085</name>
</gene>
<dbReference type="InterPro" id="IPR009959">
    <property type="entry name" value="Cyclase_SnoaL-like"/>
</dbReference>
<feature type="compositionally biased region" description="Polar residues" evidence="1">
    <location>
        <begin position="7"/>
        <end position="16"/>
    </location>
</feature>
<dbReference type="GeneID" id="95796066"/>
<feature type="region of interest" description="Disordered" evidence="1">
    <location>
        <begin position="1"/>
        <end position="29"/>
    </location>
</feature>
<dbReference type="InterPro" id="IPR032710">
    <property type="entry name" value="NTF2-like_dom_sf"/>
</dbReference>
<dbReference type="PANTHER" id="PTHR38436:SF1">
    <property type="entry name" value="ESTER CYCLASE"/>
    <property type="match status" value="1"/>
</dbReference>
<dbReference type="EMBL" id="JACHMS010000001">
    <property type="protein sequence ID" value="MBB4714203.1"/>
    <property type="molecule type" value="Genomic_DNA"/>
</dbReference>
<keyword evidence="2" id="KW-0413">Isomerase</keyword>
<sequence length="161" mass="17650">MNIESMLRSQAPAQTSLERHSKMPSQSTESVMNRFVEFINTGDEDLAHEVISPDAVFHAPSHPEPLRGPDGYMEVIGMMRSAFPDVQWTLEETVTEGDTVAARFTMRGTHDGEFLGIPASGNKISVQAMNFYYLADGRIVGERGQPDLLGVMQQIGAVPAP</sequence>
<reference evidence="2 3" key="1">
    <citation type="submission" date="2020-08" db="EMBL/GenBank/DDBJ databases">
        <title>Sequencing the genomes of 1000 actinobacteria strains.</title>
        <authorList>
            <person name="Klenk H.-P."/>
        </authorList>
    </citation>
    <scope>NUCLEOTIDE SEQUENCE [LARGE SCALE GENOMIC DNA]</scope>
    <source>
        <strain evidence="2 3">DSM 40483</strain>
    </source>
</reference>
<organism evidence="2 3">
    <name type="scientific">Streptomyces luteogriseus</name>
    <dbReference type="NCBI Taxonomy" id="68233"/>
    <lineage>
        <taxon>Bacteria</taxon>
        <taxon>Bacillati</taxon>
        <taxon>Actinomycetota</taxon>
        <taxon>Actinomycetes</taxon>
        <taxon>Kitasatosporales</taxon>
        <taxon>Streptomycetaceae</taxon>
        <taxon>Streptomyces</taxon>
    </lineage>
</organism>
<proteinExistence type="predicted"/>
<dbReference type="Proteomes" id="UP000565089">
    <property type="component" value="Unassembled WGS sequence"/>
</dbReference>
<dbReference type="PANTHER" id="PTHR38436">
    <property type="entry name" value="POLYKETIDE CYCLASE SNOAL-LIKE DOMAIN"/>
    <property type="match status" value="1"/>
</dbReference>
<evidence type="ECO:0000313" key="2">
    <source>
        <dbReference type="EMBL" id="MBB4714203.1"/>
    </source>
</evidence>
<protein>
    <submittedName>
        <fullName evidence="2">Steroid delta-isomerase-like uncharacterized protein</fullName>
    </submittedName>
</protein>